<dbReference type="PANTHER" id="PTHR45786:SF74">
    <property type="entry name" value="ATP-DEPENDENT DNA HELICASE"/>
    <property type="match status" value="1"/>
</dbReference>
<proteinExistence type="predicted"/>
<gene>
    <name evidence="1" type="ORF">LSAT_V11C500239160</name>
</gene>
<evidence type="ECO:0000313" key="2">
    <source>
        <dbReference type="Proteomes" id="UP000235145"/>
    </source>
</evidence>
<dbReference type="Proteomes" id="UP000235145">
    <property type="component" value="Unassembled WGS sequence"/>
</dbReference>
<dbReference type="AlphaFoldDB" id="A0A9R1VF44"/>
<comment type="caution">
    <text evidence="1">The sequence shown here is derived from an EMBL/GenBank/DDBJ whole genome shotgun (WGS) entry which is preliminary data.</text>
</comment>
<protein>
    <submittedName>
        <fullName evidence="1">Uncharacterized protein</fullName>
    </submittedName>
</protein>
<sequence>MIFAFTSIAGKTDHAINSGGGPYVYRMHGHNYHIAGSLLPKEGELPKFCQLYIYDTDHKDENIFSADDSKSKKSTSHNSMGNPISLEFLTVHELIGLLDFINPLVKQFRMARDRFGSNPT</sequence>
<accession>A0A9R1VF44</accession>
<dbReference type="PANTHER" id="PTHR45786">
    <property type="entry name" value="DNA BINDING PROTEIN-LIKE"/>
    <property type="match status" value="1"/>
</dbReference>
<name>A0A9R1VF44_LACSA</name>
<keyword evidence="2" id="KW-1185">Reference proteome</keyword>
<reference evidence="1 2" key="1">
    <citation type="journal article" date="2017" name="Nat. Commun.">
        <title>Genome assembly with in vitro proximity ligation data and whole-genome triplication in lettuce.</title>
        <authorList>
            <person name="Reyes-Chin-Wo S."/>
            <person name="Wang Z."/>
            <person name="Yang X."/>
            <person name="Kozik A."/>
            <person name="Arikit S."/>
            <person name="Song C."/>
            <person name="Xia L."/>
            <person name="Froenicke L."/>
            <person name="Lavelle D.O."/>
            <person name="Truco M.J."/>
            <person name="Xia R."/>
            <person name="Zhu S."/>
            <person name="Xu C."/>
            <person name="Xu H."/>
            <person name="Xu X."/>
            <person name="Cox K."/>
            <person name="Korf I."/>
            <person name="Meyers B.C."/>
            <person name="Michelmore R.W."/>
        </authorList>
    </citation>
    <scope>NUCLEOTIDE SEQUENCE [LARGE SCALE GENOMIC DNA]</scope>
    <source>
        <strain evidence="2">cv. Salinas</strain>
        <tissue evidence="1">Seedlings</tissue>
    </source>
</reference>
<evidence type="ECO:0000313" key="1">
    <source>
        <dbReference type="EMBL" id="KAJ0205216.1"/>
    </source>
</evidence>
<dbReference type="EMBL" id="NBSK02000005">
    <property type="protein sequence ID" value="KAJ0205216.1"/>
    <property type="molecule type" value="Genomic_DNA"/>
</dbReference>
<organism evidence="1 2">
    <name type="scientific">Lactuca sativa</name>
    <name type="common">Garden lettuce</name>
    <dbReference type="NCBI Taxonomy" id="4236"/>
    <lineage>
        <taxon>Eukaryota</taxon>
        <taxon>Viridiplantae</taxon>
        <taxon>Streptophyta</taxon>
        <taxon>Embryophyta</taxon>
        <taxon>Tracheophyta</taxon>
        <taxon>Spermatophyta</taxon>
        <taxon>Magnoliopsida</taxon>
        <taxon>eudicotyledons</taxon>
        <taxon>Gunneridae</taxon>
        <taxon>Pentapetalae</taxon>
        <taxon>asterids</taxon>
        <taxon>campanulids</taxon>
        <taxon>Asterales</taxon>
        <taxon>Asteraceae</taxon>
        <taxon>Cichorioideae</taxon>
        <taxon>Cichorieae</taxon>
        <taxon>Lactucinae</taxon>
        <taxon>Lactuca</taxon>
    </lineage>
</organism>